<sequence length="52" mass="5885">MLSTSSAANRLGPECLESKKALTRRRKASLFRSSSGQPDERKDLKLNFLEYP</sequence>
<name>A0A914KHM7_MELIC</name>
<evidence type="ECO:0000313" key="3">
    <source>
        <dbReference type="WBParaSite" id="Minc3s00014g00872"/>
    </source>
</evidence>
<accession>A0A914KHM7</accession>
<protein>
    <submittedName>
        <fullName evidence="3">Candidate secreted effector</fullName>
    </submittedName>
</protein>
<evidence type="ECO:0000256" key="1">
    <source>
        <dbReference type="SAM" id="MobiDB-lite"/>
    </source>
</evidence>
<proteinExistence type="predicted"/>
<reference evidence="3" key="1">
    <citation type="submission" date="2022-11" db="UniProtKB">
        <authorList>
            <consortium name="WormBaseParasite"/>
        </authorList>
    </citation>
    <scope>IDENTIFICATION</scope>
</reference>
<dbReference type="AlphaFoldDB" id="A0A914KHM7"/>
<evidence type="ECO:0000313" key="2">
    <source>
        <dbReference type="Proteomes" id="UP000887563"/>
    </source>
</evidence>
<organism evidence="2 3">
    <name type="scientific">Meloidogyne incognita</name>
    <name type="common">Southern root-knot nematode worm</name>
    <name type="synonym">Oxyuris incognita</name>
    <dbReference type="NCBI Taxonomy" id="6306"/>
    <lineage>
        <taxon>Eukaryota</taxon>
        <taxon>Metazoa</taxon>
        <taxon>Ecdysozoa</taxon>
        <taxon>Nematoda</taxon>
        <taxon>Chromadorea</taxon>
        <taxon>Rhabditida</taxon>
        <taxon>Tylenchina</taxon>
        <taxon>Tylenchomorpha</taxon>
        <taxon>Tylenchoidea</taxon>
        <taxon>Meloidogynidae</taxon>
        <taxon>Meloidogyninae</taxon>
        <taxon>Meloidogyne</taxon>
        <taxon>Meloidogyne incognita group</taxon>
    </lineage>
</organism>
<keyword evidence="2" id="KW-1185">Reference proteome</keyword>
<dbReference type="Proteomes" id="UP000887563">
    <property type="component" value="Unplaced"/>
</dbReference>
<dbReference type="WBParaSite" id="Minc3s00014g00872">
    <property type="protein sequence ID" value="Minc3s00014g00872"/>
    <property type="gene ID" value="Minc3s00014g00872"/>
</dbReference>
<feature type="region of interest" description="Disordered" evidence="1">
    <location>
        <begin position="26"/>
        <end position="52"/>
    </location>
</feature>